<sequence>SGNVAPLNPYQGSTYGYTSNGYSDSTAVGENNIIDRFAFASTSNASDVGNLTVARWGGAGCSSQTYGYCSGGAHTAWPNYVDVNTIDKFQMVATANASDVGDLTQVREPYGGTGCSSSTYGYIHGGQHYYGSPPTNRTVHNIIDKFPFASDSNATDVGDLTEVLMACAGVTGITHGYAAGGYTGSGRVNKIHKYSFSSDANATDVGDLTVARNNCSGQASFSHGYVTGGYNGGNTNIMEKWSFASDGNATDIGDMPAISSGVQGGSGGTGISSETEGWQVSGQNSSTAQPHNEIWKFSFASDGNGTDTGAVITWSQGQGRRSLAGHQV</sequence>
<proteinExistence type="predicted"/>
<gene>
    <name evidence="1" type="ORF">METZ01_LOCUS300360</name>
</gene>
<reference evidence="1" key="1">
    <citation type="submission" date="2018-05" db="EMBL/GenBank/DDBJ databases">
        <authorList>
            <person name="Lanie J.A."/>
            <person name="Ng W.-L."/>
            <person name="Kazmierczak K.M."/>
            <person name="Andrzejewski T.M."/>
            <person name="Davidsen T.M."/>
            <person name="Wayne K.J."/>
            <person name="Tettelin H."/>
            <person name="Glass J.I."/>
            <person name="Rusch D."/>
            <person name="Podicherti R."/>
            <person name="Tsui H.-C.T."/>
            <person name="Winkler M.E."/>
        </authorList>
    </citation>
    <scope>NUCLEOTIDE SEQUENCE</scope>
</reference>
<protein>
    <submittedName>
        <fullName evidence="1">Uncharacterized protein</fullName>
    </submittedName>
</protein>
<dbReference type="EMBL" id="UINC01093238">
    <property type="protein sequence ID" value="SVC47506.1"/>
    <property type="molecule type" value="Genomic_DNA"/>
</dbReference>
<dbReference type="AlphaFoldDB" id="A0A382MFJ1"/>
<accession>A0A382MFJ1</accession>
<dbReference type="InterPro" id="IPR015915">
    <property type="entry name" value="Kelch-typ_b-propeller"/>
</dbReference>
<evidence type="ECO:0000313" key="1">
    <source>
        <dbReference type="EMBL" id="SVC47506.1"/>
    </source>
</evidence>
<dbReference type="Gene3D" id="2.120.10.80">
    <property type="entry name" value="Kelch-type beta propeller"/>
    <property type="match status" value="1"/>
</dbReference>
<name>A0A382MFJ1_9ZZZZ</name>
<organism evidence="1">
    <name type="scientific">marine metagenome</name>
    <dbReference type="NCBI Taxonomy" id="408172"/>
    <lineage>
        <taxon>unclassified sequences</taxon>
        <taxon>metagenomes</taxon>
        <taxon>ecological metagenomes</taxon>
    </lineage>
</organism>
<feature type="non-terminal residue" evidence="1">
    <location>
        <position position="1"/>
    </location>
</feature>